<evidence type="ECO:0000313" key="1">
    <source>
        <dbReference type="EMBL" id="KFB36476.1"/>
    </source>
</evidence>
<sequence length="85" mass="9931">MHRALQKGIEKVTTFVIDLKPKRARQLWFDFERETLFNATREWQRLAYANQANLTPLDGDIQCPSNEKSHGTFTRDITPQLLSQV</sequence>
<dbReference type="EnsemblMetazoa" id="ASIC003611-RA">
    <property type="protein sequence ID" value="ASIC003611-PA"/>
    <property type="gene ID" value="ASIC003611"/>
</dbReference>
<evidence type="ECO:0000313" key="2">
    <source>
        <dbReference type="EnsemblMetazoa" id="ASIC003611-PA"/>
    </source>
</evidence>
<dbReference type="EMBL" id="KE524779">
    <property type="protein sequence ID" value="KFB36476.1"/>
    <property type="molecule type" value="Genomic_DNA"/>
</dbReference>
<dbReference type="EMBL" id="ATLV01012292">
    <property type="status" value="NOT_ANNOTATED_CDS"/>
    <property type="molecule type" value="Genomic_DNA"/>
</dbReference>
<organism evidence="1">
    <name type="scientific">Anopheles sinensis</name>
    <name type="common">Mosquito</name>
    <dbReference type="NCBI Taxonomy" id="74873"/>
    <lineage>
        <taxon>Eukaryota</taxon>
        <taxon>Metazoa</taxon>
        <taxon>Ecdysozoa</taxon>
        <taxon>Arthropoda</taxon>
        <taxon>Hexapoda</taxon>
        <taxon>Insecta</taxon>
        <taxon>Pterygota</taxon>
        <taxon>Neoptera</taxon>
        <taxon>Endopterygota</taxon>
        <taxon>Diptera</taxon>
        <taxon>Nematocera</taxon>
        <taxon>Culicoidea</taxon>
        <taxon>Culicidae</taxon>
        <taxon>Anophelinae</taxon>
        <taxon>Anopheles</taxon>
    </lineage>
</organism>
<dbReference type="Proteomes" id="UP000030765">
    <property type="component" value="Unassembled WGS sequence"/>
</dbReference>
<dbReference type="AlphaFoldDB" id="A0A084VET2"/>
<protein>
    <submittedName>
        <fullName evidence="1 2">Uncharacterized protein</fullName>
    </submittedName>
</protein>
<evidence type="ECO:0000313" key="3">
    <source>
        <dbReference type="Proteomes" id="UP000030765"/>
    </source>
</evidence>
<reference evidence="2" key="2">
    <citation type="submission" date="2020-05" db="UniProtKB">
        <authorList>
            <consortium name="EnsemblMetazoa"/>
        </authorList>
    </citation>
    <scope>IDENTIFICATION</scope>
</reference>
<accession>A0A084VET2</accession>
<keyword evidence="3" id="KW-1185">Reference proteome</keyword>
<dbReference type="VEuPathDB" id="VectorBase:ASIC003611"/>
<name>A0A084VET2_ANOSI</name>
<gene>
    <name evidence="1" type="ORF">ZHAS_00003611</name>
</gene>
<reference evidence="1 3" key="1">
    <citation type="journal article" date="2014" name="BMC Genomics">
        <title>Genome sequence of Anopheles sinensis provides insight into genetics basis of mosquito competence for malaria parasites.</title>
        <authorList>
            <person name="Zhou D."/>
            <person name="Zhang D."/>
            <person name="Ding G."/>
            <person name="Shi L."/>
            <person name="Hou Q."/>
            <person name="Ye Y."/>
            <person name="Xu Y."/>
            <person name="Zhou H."/>
            <person name="Xiong C."/>
            <person name="Li S."/>
            <person name="Yu J."/>
            <person name="Hong S."/>
            <person name="Yu X."/>
            <person name="Zou P."/>
            <person name="Chen C."/>
            <person name="Chang X."/>
            <person name="Wang W."/>
            <person name="Lv Y."/>
            <person name="Sun Y."/>
            <person name="Ma L."/>
            <person name="Shen B."/>
            <person name="Zhu C."/>
        </authorList>
    </citation>
    <scope>NUCLEOTIDE SEQUENCE [LARGE SCALE GENOMIC DNA]</scope>
</reference>
<proteinExistence type="predicted"/>